<evidence type="ECO:0000256" key="7">
    <source>
        <dbReference type="SAM" id="Phobius"/>
    </source>
</evidence>
<evidence type="ECO:0000256" key="6">
    <source>
        <dbReference type="ARBA" id="ARBA00023136"/>
    </source>
</evidence>
<dbReference type="InterPro" id="IPR000045">
    <property type="entry name" value="Prepilin_IV_endopep_pep"/>
</dbReference>
<dbReference type="PANTHER" id="PTHR30487:SF0">
    <property type="entry name" value="PREPILIN LEADER PEPTIDASE_N-METHYLTRANSFERASE-RELATED"/>
    <property type="match status" value="1"/>
</dbReference>
<proteinExistence type="inferred from homology"/>
<comment type="subcellular location">
    <subcellularLocation>
        <location evidence="1">Cell membrane</location>
        <topology evidence="1">Multi-pass membrane protein</topology>
    </subcellularLocation>
</comment>
<comment type="similarity">
    <text evidence="2">Belongs to the peptidase A24 family.</text>
</comment>
<feature type="transmembrane region" description="Helical" evidence="7">
    <location>
        <begin position="159"/>
        <end position="177"/>
    </location>
</feature>
<feature type="transmembrane region" description="Helical" evidence="7">
    <location>
        <begin position="198"/>
        <end position="227"/>
    </location>
</feature>
<dbReference type="EMBL" id="CP035108">
    <property type="protein sequence ID" value="QAR34028.1"/>
    <property type="molecule type" value="Genomic_DNA"/>
</dbReference>
<evidence type="ECO:0000256" key="5">
    <source>
        <dbReference type="ARBA" id="ARBA00022989"/>
    </source>
</evidence>
<evidence type="ECO:0000256" key="4">
    <source>
        <dbReference type="ARBA" id="ARBA00022692"/>
    </source>
</evidence>
<evidence type="ECO:0000256" key="3">
    <source>
        <dbReference type="ARBA" id="ARBA00022475"/>
    </source>
</evidence>
<evidence type="ECO:0000256" key="2">
    <source>
        <dbReference type="ARBA" id="ARBA00005801"/>
    </source>
</evidence>
<accession>A0A3R5XYR2</accession>
<keyword evidence="11" id="KW-1185">Reference proteome</keyword>
<dbReference type="InterPro" id="IPR050882">
    <property type="entry name" value="Prepilin_peptidase/N-MTase"/>
</dbReference>
<dbReference type="GO" id="GO:0006465">
    <property type="term" value="P:signal peptide processing"/>
    <property type="evidence" value="ECO:0007669"/>
    <property type="project" value="TreeGrafter"/>
</dbReference>
<evidence type="ECO:0000259" key="8">
    <source>
        <dbReference type="Pfam" id="PF01478"/>
    </source>
</evidence>
<dbReference type="Gene3D" id="1.20.120.1220">
    <property type="match status" value="1"/>
</dbReference>
<evidence type="ECO:0000256" key="1">
    <source>
        <dbReference type="ARBA" id="ARBA00004651"/>
    </source>
</evidence>
<evidence type="ECO:0000259" key="9">
    <source>
        <dbReference type="Pfam" id="PF06750"/>
    </source>
</evidence>
<gene>
    <name evidence="10" type="ORF">EP073_11625</name>
</gene>
<dbReference type="RefSeq" id="WP_128467311.1">
    <property type="nucleotide sequence ID" value="NZ_CP035108.1"/>
</dbReference>
<keyword evidence="4 7" id="KW-0812">Transmembrane</keyword>
<feature type="transmembrane region" description="Helical" evidence="7">
    <location>
        <begin position="136"/>
        <end position="153"/>
    </location>
</feature>
<feature type="transmembrane region" description="Helical" evidence="7">
    <location>
        <begin position="107"/>
        <end position="124"/>
    </location>
</feature>
<feature type="domain" description="Prepilin peptidase A24 N-terminal" evidence="9">
    <location>
        <begin position="13"/>
        <end position="96"/>
    </location>
</feature>
<dbReference type="InterPro" id="IPR010627">
    <property type="entry name" value="Prepilin_pept_A24_N"/>
</dbReference>
<dbReference type="Pfam" id="PF01478">
    <property type="entry name" value="Peptidase_A24"/>
    <property type="match status" value="1"/>
</dbReference>
<dbReference type="PANTHER" id="PTHR30487">
    <property type="entry name" value="TYPE 4 PREPILIN-LIKE PROTEINS LEADER PEPTIDE-PROCESSING ENZYME"/>
    <property type="match status" value="1"/>
</dbReference>
<keyword evidence="5 7" id="KW-1133">Transmembrane helix</keyword>
<evidence type="ECO:0000313" key="11">
    <source>
        <dbReference type="Proteomes" id="UP000287502"/>
    </source>
</evidence>
<dbReference type="OrthoDB" id="9789291at2"/>
<feature type="transmembrane region" description="Helical" evidence="7">
    <location>
        <begin position="233"/>
        <end position="251"/>
    </location>
</feature>
<keyword evidence="3" id="KW-1003">Cell membrane</keyword>
<feature type="domain" description="Prepilin type IV endopeptidase peptidase" evidence="8">
    <location>
        <begin position="131"/>
        <end position="222"/>
    </location>
</feature>
<keyword evidence="6 7" id="KW-0472">Membrane</keyword>
<reference evidence="10 11" key="1">
    <citation type="submission" date="2019-01" db="EMBL/GenBank/DDBJ databases">
        <title>Geovibrio thiophilus DSM 11263, complete genome.</title>
        <authorList>
            <person name="Spring S."/>
            <person name="Bunk B."/>
            <person name="Sproer C."/>
        </authorList>
    </citation>
    <scope>NUCLEOTIDE SEQUENCE [LARGE SCALE GENOMIC DNA]</scope>
    <source>
        <strain evidence="10 11">DSM 11263</strain>
    </source>
</reference>
<dbReference type="GO" id="GO:0004190">
    <property type="term" value="F:aspartic-type endopeptidase activity"/>
    <property type="evidence" value="ECO:0007669"/>
    <property type="project" value="InterPro"/>
</dbReference>
<dbReference type="AlphaFoldDB" id="A0A3R5XYR2"/>
<feature type="transmembrane region" description="Helical" evidence="7">
    <location>
        <begin position="6"/>
        <end position="26"/>
    </location>
</feature>
<organism evidence="10 11">
    <name type="scientific">Geovibrio thiophilus</name>
    <dbReference type="NCBI Taxonomy" id="139438"/>
    <lineage>
        <taxon>Bacteria</taxon>
        <taxon>Pseudomonadati</taxon>
        <taxon>Deferribacterota</taxon>
        <taxon>Deferribacteres</taxon>
        <taxon>Deferribacterales</taxon>
        <taxon>Geovibrionaceae</taxon>
        <taxon>Geovibrio</taxon>
    </lineage>
</organism>
<dbReference type="GO" id="GO:0005886">
    <property type="term" value="C:plasma membrane"/>
    <property type="evidence" value="ECO:0007669"/>
    <property type="project" value="UniProtKB-SubCell"/>
</dbReference>
<dbReference type="Proteomes" id="UP000287502">
    <property type="component" value="Chromosome"/>
</dbReference>
<dbReference type="Pfam" id="PF06750">
    <property type="entry name" value="A24_N_bact"/>
    <property type="match status" value="1"/>
</dbReference>
<dbReference type="KEGG" id="gtl:EP073_11625"/>
<protein>
    <submittedName>
        <fullName evidence="10">Prepilin peptidase</fullName>
    </submittedName>
</protein>
<name>A0A3R5XYR2_9BACT</name>
<feature type="transmembrane region" description="Helical" evidence="7">
    <location>
        <begin position="83"/>
        <end position="101"/>
    </location>
</feature>
<sequence>MPLPVFLSIYVFIIGLVFGSFLNVLIARLPRGISIAFPPSNCPKCGHRIRFYHNIPLIGFLLLKGRCRDCGEKISLKYPLVELLTGVIFLLVFLKFGMSLYTLKYSVFVFLLLGAGLTDVFTAADAEFECGIIPDTYTLGGAVAGVFFSFITYPGIQTSLLGALAGFLSLWIPAWLYKKLRRQEGMGGGDIKLMMMIGAFLGYVPVYFIVFGSAVIGSLVGIPLVILKKDKNYMIPFGVFIAAAAVLYIFFEPRIMALMLP</sequence>
<evidence type="ECO:0000313" key="10">
    <source>
        <dbReference type="EMBL" id="QAR34028.1"/>
    </source>
</evidence>